<dbReference type="InterPro" id="IPR000092">
    <property type="entry name" value="Polyprenyl_synt"/>
</dbReference>
<dbReference type="Pfam" id="PF00348">
    <property type="entry name" value="polyprenyl_synt"/>
    <property type="match status" value="1"/>
</dbReference>
<dbReference type="SUPFAM" id="SSF48576">
    <property type="entry name" value="Terpenoid synthases"/>
    <property type="match status" value="1"/>
</dbReference>
<evidence type="ECO:0000256" key="1">
    <source>
        <dbReference type="ARBA" id="ARBA00001946"/>
    </source>
</evidence>
<keyword evidence="5" id="KW-0460">Magnesium</keyword>
<sequence length="276" mass="29415">MLDRLLPVDAFPARRVTEAMRYAALGQGKRLRPFLVVESAALFGVPRAQALRTGAALECVHCYSLVHDDLPAMDDDDLRRGKPTAHKAFDEATAILAGDALLTHAFEILADEATHPDAAVRVALISKLARAAGVAGMVGGQMLDIEAETANAAELAHIGLIQSLKTGALFRYACEAGAILGGADPAPLIRYAQKIGLAFQIADDILDVESTPEALGKATQKDKAMGKATFVDLLGMDEAKRRAAALVDEAVESLSVYGEKARVLDEAARFIVERRK</sequence>
<evidence type="ECO:0000256" key="5">
    <source>
        <dbReference type="ARBA" id="ARBA00022842"/>
    </source>
</evidence>
<dbReference type="EMBL" id="QKVK01000002">
    <property type="protein sequence ID" value="PZF78198.1"/>
    <property type="molecule type" value="Genomic_DNA"/>
</dbReference>
<dbReference type="PANTHER" id="PTHR43281">
    <property type="entry name" value="FARNESYL DIPHOSPHATE SYNTHASE"/>
    <property type="match status" value="1"/>
</dbReference>
<dbReference type="SFLD" id="SFLDG01017">
    <property type="entry name" value="Polyprenyl_Transferase_Like"/>
    <property type="match status" value="1"/>
</dbReference>
<evidence type="ECO:0000313" key="9">
    <source>
        <dbReference type="EMBL" id="PZF78198.1"/>
    </source>
</evidence>
<keyword evidence="3 8" id="KW-0808">Transferase</keyword>
<evidence type="ECO:0000256" key="7">
    <source>
        <dbReference type="ARBA" id="ARBA00069024"/>
    </source>
</evidence>
<evidence type="ECO:0000256" key="6">
    <source>
        <dbReference type="ARBA" id="ARBA00023229"/>
    </source>
</evidence>
<dbReference type="PANTHER" id="PTHR43281:SF1">
    <property type="entry name" value="FARNESYL DIPHOSPHATE SYNTHASE"/>
    <property type="match status" value="1"/>
</dbReference>
<dbReference type="InterPro" id="IPR033749">
    <property type="entry name" value="Polyprenyl_synt_CS"/>
</dbReference>
<dbReference type="InterPro" id="IPR053378">
    <property type="entry name" value="Prenyl_diphosphate_synthase"/>
</dbReference>
<dbReference type="GO" id="GO:0005737">
    <property type="term" value="C:cytoplasm"/>
    <property type="evidence" value="ECO:0007669"/>
    <property type="project" value="UniProtKB-ARBA"/>
</dbReference>
<reference evidence="10" key="1">
    <citation type="submission" date="2018-06" db="EMBL/GenBank/DDBJ databases">
        <title>Aestuariibacter litoralis strain KCTC 52945T.</title>
        <authorList>
            <person name="Li X."/>
            <person name="Salam N."/>
            <person name="Li J.-L."/>
            <person name="Chen Y.-M."/>
            <person name="Yang Z.-W."/>
            <person name="Zhang L.-Y."/>
            <person name="Han M.-X."/>
            <person name="Xiao M."/>
            <person name="Li W.-J."/>
        </authorList>
    </citation>
    <scope>NUCLEOTIDE SEQUENCE [LARGE SCALE GENOMIC DNA]</scope>
    <source>
        <strain evidence="10">KCTC 52945</strain>
    </source>
</reference>
<organism evidence="9 10">
    <name type="scientific">Aestuariivirga litoralis</name>
    <dbReference type="NCBI Taxonomy" id="2650924"/>
    <lineage>
        <taxon>Bacteria</taxon>
        <taxon>Pseudomonadati</taxon>
        <taxon>Pseudomonadota</taxon>
        <taxon>Alphaproteobacteria</taxon>
        <taxon>Hyphomicrobiales</taxon>
        <taxon>Aestuariivirgaceae</taxon>
        <taxon>Aestuariivirga</taxon>
    </lineage>
</organism>
<evidence type="ECO:0000256" key="2">
    <source>
        <dbReference type="ARBA" id="ARBA00006706"/>
    </source>
</evidence>
<dbReference type="InterPro" id="IPR008949">
    <property type="entry name" value="Isoprenoid_synthase_dom_sf"/>
</dbReference>
<evidence type="ECO:0000256" key="8">
    <source>
        <dbReference type="RuleBase" id="RU004466"/>
    </source>
</evidence>
<comment type="similarity">
    <text evidence="2 8">Belongs to the FPP/GGPP synthase family.</text>
</comment>
<keyword evidence="4" id="KW-0479">Metal-binding</keyword>
<evidence type="ECO:0000256" key="4">
    <source>
        <dbReference type="ARBA" id="ARBA00022723"/>
    </source>
</evidence>
<comment type="cofactor">
    <cofactor evidence="1">
        <name>Mg(2+)</name>
        <dbReference type="ChEBI" id="CHEBI:18420"/>
    </cofactor>
</comment>
<dbReference type="NCBIfam" id="NF045485">
    <property type="entry name" value="FPPsyn"/>
    <property type="match status" value="1"/>
</dbReference>
<evidence type="ECO:0000313" key="10">
    <source>
        <dbReference type="Proteomes" id="UP000248795"/>
    </source>
</evidence>
<name>A0A2W2BDC6_9HYPH</name>
<dbReference type="PROSITE" id="PS00444">
    <property type="entry name" value="POLYPRENYL_SYNTHASE_2"/>
    <property type="match status" value="1"/>
</dbReference>
<dbReference type="AlphaFoldDB" id="A0A2W2BDC6"/>
<keyword evidence="6" id="KW-0414">Isoprene biosynthesis</keyword>
<dbReference type="GO" id="GO:0016114">
    <property type="term" value="P:terpenoid biosynthetic process"/>
    <property type="evidence" value="ECO:0007669"/>
    <property type="project" value="UniProtKB-ARBA"/>
</dbReference>
<dbReference type="CDD" id="cd00685">
    <property type="entry name" value="Trans_IPPS_HT"/>
    <property type="match status" value="1"/>
</dbReference>
<dbReference type="Proteomes" id="UP000248795">
    <property type="component" value="Unassembled WGS sequence"/>
</dbReference>
<proteinExistence type="inferred from homology"/>
<dbReference type="FunFam" id="1.10.600.10:FF:000001">
    <property type="entry name" value="Geranylgeranyl diphosphate synthase"/>
    <property type="match status" value="1"/>
</dbReference>
<dbReference type="Gene3D" id="1.10.600.10">
    <property type="entry name" value="Farnesyl Diphosphate Synthase"/>
    <property type="match status" value="1"/>
</dbReference>
<accession>A0A2W2BDC6</accession>
<dbReference type="SFLD" id="SFLDS00005">
    <property type="entry name" value="Isoprenoid_Synthase_Type_I"/>
    <property type="match status" value="1"/>
</dbReference>
<dbReference type="PROSITE" id="PS00723">
    <property type="entry name" value="POLYPRENYL_SYNTHASE_1"/>
    <property type="match status" value="1"/>
</dbReference>
<protein>
    <recommendedName>
        <fullName evidence="7">Probable farnesyl diphosphate synthase</fullName>
    </recommendedName>
</protein>
<comment type="caution">
    <text evidence="9">The sequence shown here is derived from an EMBL/GenBank/DDBJ whole genome shotgun (WGS) entry which is preliminary data.</text>
</comment>
<evidence type="ECO:0000256" key="3">
    <source>
        <dbReference type="ARBA" id="ARBA00022679"/>
    </source>
</evidence>
<keyword evidence="10" id="KW-1185">Reference proteome</keyword>
<dbReference type="GO" id="GO:0046872">
    <property type="term" value="F:metal ion binding"/>
    <property type="evidence" value="ECO:0007669"/>
    <property type="project" value="UniProtKB-KW"/>
</dbReference>
<dbReference type="GO" id="GO:0004659">
    <property type="term" value="F:prenyltransferase activity"/>
    <property type="evidence" value="ECO:0007669"/>
    <property type="project" value="InterPro"/>
</dbReference>
<gene>
    <name evidence="9" type="ORF">DK847_04195</name>
</gene>